<feature type="compositionally biased region" description="Low complexity" evidence="1">
    <location>
        <begin position="203"/>
        <end position="219"/>
    </location>
</feature>
<feature type="compositionally biased region" description="Basic residues" evidence="1">
    <location>
        <begin position="220"/>
        <end position="244"/>
    </location>
</feature>
<feature type="non-terminal residue" evidence="2">
    <location>
        <position position="1"/>
    </location>
</feature>
<feature type="region of interest" description="Disordered" evidence="1">
    <location>
        <begin position="1"/>
        <end position="47"/>
    </location>
</feature>
<feature type="compositionally biased region" description="Basic residues" evidence="1">
    <location>
        <begin position="99"/>
        <end position="119"/>
    </location>
</feature>
<feature type="region of interest" description="Disordered" evidence="1">
    <location>
        <begin position="73"/>
        <end position="244"/>
    </location>
</feature>
<sequence>AHPGRQRQYHRGHHGALRRLRPRRRQPGDRDHPGDAALRPGGDLLPRREHRRRACAAGAARHPCRHGRCRAACRQPRHRAGGRAPDPALPGGRDDGGRLPHRLPHRRPLRSRHLRRHGNLPRADRPARAGRPPCRPHRHRCDTPGRGPGPGGGRAQAAGRDCRPCRPGRRFGRARRRRAGRDGAPAAARLAGATAGRHRLRRAAAGDAGRPQAAEAGPRQLRRAARAGGIRRRPGPRRPVPRRL</sequence>
<feature type="non-terminal residue" evidence="2">
    <location>
        <position position="244"/>
    </location>
</feature>
<evidence type="ECO:0000313" key="2">
    <source>
        <dbReference type="EMBL" id="CAA9274164.1"/>
    </source>
</evidence>
<dbReference type="EMBL" id="CADCTD010000150">
    <property type="protein sequence ID" value="CAA9274164.1"/>
    <property type="molecule type" value="Genomic_DNA"/>
</dbReference>
<dbReference type="AlphaFoldDB" id="A0A6J4JEN0"/>
<feature type="compositionally biased region" description="Basic residues" evidence="1">
    <location>
        <begin position="1"/>
        <end position="25"/>
    </location>
</feature>
<feature type="compositionally biased region" description="Low complexity" evidence="1">
    <location>
        <begin position="182"/>
        <end position="195"/>
    </location>
</feature>
<name>A0A6J4JEN0_9PROT</name>
<reference evidence="2" key="1">
    <citation type="submission" date="2020-02" db="EMBL/GenBank/DDBJ databases">
        <authorList>
            <person name="Meier V. D."/>
        </authorList>
    </citation>
    <scope>NUCLEOTIDE SEQUENCE</scope>
    <source>
        <strain evidence="2">AVDCRST_MAG27</strain>
    </source>
</reference>
<protein>
    <submittedName>
        <fullName evidence="2">Uncharacterized protein</fullName>
    </submittedName>
</protein>
<organism evidence="2">
    <name type="scientific">uncultured Craurococcus sp</name>
    <dbReference type="NCBI Taxonomy" id="1135998"/>
    <lineage>
        <taxon>Bacteria</taxon>
        <taxon>Pseudomonadati</taxon>
        <taxon>Pseudomonadota</taxon>
        <taxon>Alphaproteobacteria</taxon>
        <taxon>Acetobacterales</taxon>
        <taxon>Acetobacteraceae</taxon>
        <taxon>Craurococcus</taxon>
        <taxon>environmental samples</taxon>
    </lineage>
</organism>
<proteinExistence type="predicted"/>
<feature type="compositionally biased region" description="Basic residues" evidence="1">
    <location>
        <begin position="166"/>
        <end position="179"/>
    </location>
</feature>
<accession>A0A6J4JEN0</accession>
<gene>
    <name evidence="2" type="ORF">AVDCRST_MAG27-3701</name>
</gene>
<evidence type="ECO:0000256" key="1">
    <source>
        <dbReference type="SAM" id="MobiDB-lite"/>
    </source>
</evidence>